<proteinExistence type="predicted"/>
<dbReference type="GO" id="GO:0004674">
    <property type="term" value="F:protein serine/threonine kinase activity"/>
    <property type="evidence" value="ECO:0007669"/>
    <property type="project" value="TreeGrafter"/>
</dbReference>
<feature type="compositionally biased region" description="Polar residues" evidence="4">
    <location>
        <begin position="76"/>
        <end position="93"/>
    </location>
</feature>
<evidence type="ECO:0000256" key="3">
    <source>
        <dbReference type="PROSITE-ProRule" id="PRU10141"/>
    </source>
</evidence>
<dbReference type="InterPro" id="IPR000719">
    <property type="entry name" value="Prot_kinase_dom"/>
</dbReference>
<feature type="region of interest" description="Disordered" evidence="4">
    <location>
        <begin position="193"/>
        <end position="218"/>
    </location>
</feature>
<gene>
    <name evidence="6" type="ORF">PCOS0759_LOCUS476</name>
</gene>
<name>A0A7S1PF91_9EUKA</name>
<protein>
    <recommendedName>
        <fullName evidence="5">Protein kinase domain-containing protein</fullName>
    </recommendedName>
</protein>
<feature type="region of interest" description="Disordered" evidence="4">
    <location>
        <begin position="225"/>
        <end position="244"/>
    </location>
</feature>
<dbReference type="GO" id="GO:0005524">
    <property type="term" value="F:ATP binding"/>
    <property type="evidence" value="ECO:0007669"/>
    <property type="project" value="UniProtKB-UniRule"/>
</dbReference>
<dbReference type="FunFam" id="3.30.200.20:FF:000042">
    <property type="entry name" value="Aurora kinase A"/>
    <property type="match status" value="1"/>
</dbReference>
<dbReference type="InterPro" id="IPR008271">
    <property type="entry name" value="Ser/Thr_kinase_AS"/>
</dbReference>
<dbReference type="PROSITE" id="PS00107">
    <property type="entry name" value="PROTEIN_KINASE_ATP"/>
    <property type="match status" value="1"/>
</dbReference>
<dbReference type="InterPro" id="IPR017441">
    <property type="entry name" value="Protein_kinase_ATP_BS"/>
</dbReference>
<feature type="compositionally biased region" description="Polar residues" evidence="4">
    <location>
        <begin position="28"/>
        <end position="44"/>
    </location>
</feature>
<sequence>MGSSVSLHAGVPCGSSHTFSEPSKNHNNDNTVNTIHVVHPSTSHISRKPHTIDNASSTTSREASATRLSVHHPNTVGPTSHYSLPSNDVSSPILTPEQHDHTSHTERRRKQSDDSVSSSQNSITVESLVEVDHAMLEEEDHSAMKKKHLSMGDTPLAIQRTQIRGGTPPNASVNTRTKRRSFSLIQSISTLFGGSSHKSNQTVPTSGSNRGADLHSPLVTGECNKGARSHSMRVRSNVDSSTDTISNVSSLRFTEQSSMASSSMRSTASSILSPISQKSARGAVRNRKRSKTLPPLSYFLRTSRNNNNTALSPHSPSSPRSTTISQISDEDLFSLSLETRHVDSAAEGRDEDGNKTINDYTILHTLGSGAYGKVKLCMDARNRAFAIKVMNKSLLGRVRQQGGGNALENVQQEVAILKRLRHPNIVRLFEVIDDPQNDKLFLVMEAIENGPVLKMNDDGTSSDMLTEAKARQYLFDIVHGLDYLHSQGIVHHDIKPENLLVDGNDKVKLTDFGVSQDVSNMQEDDSDDGSHASNDSKPHFTGGTPAFSPPELATPNVPFDGKIADIWSLGVTLFIFVFGHIPFDGSSLIEIYRNIRNQPLEIPNLPAVSNELKDLLSCMLEKDPQKRITISDIKTHSWMLGEFSFEAPNESEINNAASNVSRQDVQNAIREGSLSGADKLVLIISLKSKLARKAREIRSRKSKRSRGRSSALIVSTVNSSEDTDSALSPSLAVQSPSTPPNELSTTVIVQ</sequence>
<dbReference type="GO" id="GO:0005737">
    <property type="term" value="C:cytoplasm"/>
    <property type="evidence" value="ECO:0007669"/>
    <property type="project" value="TreeGrafter"/>
</dbReference>
<feature type="domain" description="Protein kinase" evidence="5">
    <location>
        <begin position="360"/>
        <end position="639"/>
    </location>
</feature>
<dbReference type="SMART" id="SM00220">
    <property type="entry name" value="S_TKc"/>
    <property type="match status" value="1"/>
</dbReference>
<evidence type="ECO:0000256" key="2">
    <source>
        <dbReference type="ARBA" id="ARBA00022840"/>
    </source>
</evidence>
<dbReference type="InterPro" id="IPR011009">
    <property type="entry name" value="Kinase-like_dom_sf"/>
</dbReference>
<feature type="compositionally biased region" description="Low complexity" evidence="4">
    <location>
        <begin position="312"/>
        <end position="325"/>
    </location>
</feature>
<dbReference type="SUPFAM" id="SSF56112">
    <property type="entry name" value="Protein kinase-like (PK-like)"/>
    <property type="match status" value="1"/>
</dbReference>
<feature type="compositionally biased region" description="Low complexity" evidence="4">
    <location>
        <begin position="259"/>
        <end position="273"/>
    </location>
</feature>
<evidence type="ECO:0000256" key="4">
    <source>
        <dbReference type="SAM" id="MobiDB-lite"/>
    </source>
</evidence>
<evidence type="ECO:0000256" key="1">
    <source>
        <dbReference type="ARBA" id="ARBA00022741"/>
    </source>
</evidence>
<dbReference type="PANTHER" id="PTHR24346">
    <property type="entry name" value="MAP/MICROTUBULE AFFINITY-REGULATING KINASE"/>
    <property type="match status" value="1"/>
</dbReference>
<keyword evidence="2 3" id="KW-0067">ATP-binding</keyword>
<organism evidence="6">
    <name type="scientific">Percolomonas cosmopolitus</name>
    <dbReference type="NCBI Taxonomy" id="63605"/>
    <lineage>
        <taxon>Eukaryota</taxon>
        <taxon>Discoba</taxon>
        <taxon>Heterolobosea</taxon>
        <taxon>Tetramitia</taxon>
        <taxon>Eutetramitia</taxon>
        <taxon>Percolomonadidae</taxon>
        <taxon>Percolomonas</taxon>
    </lineage>
</organism>
<feature type="region of interest" description="Disordered" evidence="4">
    <location>
        <begin position="697"/>
        <end position="750"/>
    </location>
</feature>
<accession>A0A7S1PF91</accession>
<dbReference type="FunFam" id="1.10.510.10:FF:000571">
    <property type="entry name" value="Maternal embryonic leucine zipper kinase"/>
    <property type="match status" value="1"/>
</dbReference>
<dbReference type="Pfam" id="PF00069">
    <property type="entry name" value="Pkinase"/>
    <property type="match status" value="1"/>
</dbReference>
<feature type="region of interest" description="Disordered" evidence="4">
    <location>
        <begin position="518"/>
        <end position="552"/>
    </location>
</feature>
<dbReference type="Gene3D" id="1.10.510.10">
    <property type="entry name" value="Transferase(Phosphotransferase) domain 1"/>
    <property type="match status" value="1"/>
</dbReference>
<dbReference type="PROSITE" id="PS50011">
    <property type="entry name" value="PROTEIN_KINASE_DOM"/>
    <property type="match status" value="1"/>
</dbReference>
<feature type="region of interest" description="Disordered" evidence="4">
    <location>
        <begin position="1"/>
        <end position="127"/>
    </location>
</feature>
<feature type="compositionally biased region" description="Basic and acidic residues" evidence="4">
    <location>
        <begin position="528"/>
        <end position="538"/>
    </location>
</feature>
<dbReference type="GO" id="GO:0035556">
    <property type="term" value="P:intracellular signal transduction"/>
    <property type="evidence" value="ECO:0007669"/>
    <property type="project" value="TreeGrafter"/>
</dbReference>
<evidence type="ECO:0000259" key="5">
    <source>
        <dbReference type="PROSITE" id="PS50011"/>
    </source>
</evidence>
<dbReference type="PANTHER" id="PTHR24346:SF77">
    <property type="entry name" value="SERINE THREONINE PROTEIN KINASE"/>
    <property type="match status" value="1"/>
</dbReference>
<reference evidence="6" key="1">
    <citation type="submission" date="2021-01" db="EMBL/GenBank/DDBJ databases">
        <authorList>
            <person name="Corre E."/>
            <person name="Pelletier E."/>
            <person name="Niang G."/>
            <person name="Scheremetjew M."/>
            <person name="Finn R."/>
            <person name="Kale V."/>
            <person name="Holt S."/>
            <person name="Cochrane G."/>
            <person name="Meng A."/>
            <person name="Brown T."/>
            <person name="Cohen L."/>
        </authorList>
    </citation>
    <scope>NUCLEOTIDE SEQUENCE</scope>
    <source>
        <strain evidence="6">WS</strain>
    </source>
</reference>
<feature type="compositionally biased region" description="Low complexity" evidence="4">
    <location>
        <begin position="55"/>
        <end position="68"/>
    </location>
</feature>
<feature type="compositionally biased region" description="Polar residues" evidence="4">
    <location>
        <begin position="712"/>
        <end position="750"/>
    </location>
</feature>
<feature type="binding site" evidence="3">
    <location>
        <position position="388"/>
    </location>
    <ligand>
        <name>ATP</name>
        <dbReference type="ChEBI" id="CHEBI:30616"/>
    </ligand>
</feature>
<evidence type="ECO:0000313" key="6">
    <source>
        <dbReference type="EMBL" id="CAD9077245.1"/>
    </source>
</evidence>
<feature type="region of interest" description="Disordered" evidence="4">
    <location>
        <begin position="259"/>
        <end position="325"/>
    </location>
</feature>
<dbReference type="EMBL" id="HBGD01000616">
    <property type="protein sequence ID" value="CAD9077245.1"/>
    <property type="molecule type" value="Transcribed_RNA"/>
</dbReference>
<dbReference type="CDD" id="cd14008">
    <property type="entry name" value="STKc_LKB1_CaMKK"/>
    <property type="match status" value="1"/>
</dbReference>
<dbReference type="PROSITE" id="PS00108">
    <property type="entry name" value="PROTEIN_KINASE_ST"/>
    <property type="match status" value="1"/>
</dbReference>
<dbReference type="AlphaFoldDB" id="A0A7S1PF91"/>
<feature type="compositionally biased region" description="Polar residues" evidence="4">
    <location>
        <begin position="300"/>
        <end position="311"/>
    </location>
</feature>
<feature type="compositionally biased region" description="Polar residues" evidence="4">
    <location>
        <begin position="193"/>
        <end position="209"/>
    </location>
</feature>
<keyword evidence="1 3" id="KW-0547">Nucleotide-binding</keyword>